<dbReference type="AlphaFoldDB" id="A0A0E9WF70"/>
<name>A0A0E9WF70_ANGAN</name>
<protein>
    <recommendedName>
        <fullName evidence="2">Guanylate-binding protein/Atlastin C-terminal domain-containing protein</fullName>
    </recommendedName>
</protein>
<sequence>MECKLQEQRDLLEKGFREKAELMNQEVQILKEKSKESDNSGNVWTNAVLPVIRQGLETASSIFQYKLFKRFR</sequence>
<proteinExistence type="predicted"/>
<reference evidence="1" key="1">
    <citation type="submission" date="2014-11" db="EMBL/GenBank/DDBJ databases">
        <authorList>
            <person name="Amaro Gonzalez C."/>
        </authorList>
    </citation>
    <scope>NUCLEOTIDE SEQUENCE</scope>
</reference>
<organism evidence="1">
    <name type="scientific">Anguilla anguilla</name>
    <name type="common">European freshwater eel</name>
    <name type="synonym">Muraena anguilla</name>
    <dbReference type="NCBI Taxonomy" id="7936"/>
    <lineage>
        <taxon>Eukaryota</taxon>
        <taxon>Metazoa</taxon>
        <taxon>Chordata</taxon>
        <taxon>Craniata</taxon>
        <taxon>Vertebrata</taxon>
        <taxon>Euteleostomi</taxon>
        <taxon>Actinopterygii</taxon>
        <taxon>Neopterygii</taxon>
        <taxon>Teleostei</taxon>
        <taxon>Anguilliformes</taxon>
        <taxon>Anguillidae</taxon>
        <taxon>Anguilla</taxon>
    </lineage>
</organism>
<dbReference type="EMBL" id="GBXM01019543">
    <property type="protein sequence ID" value="JAH89034.1"/>
    <property type="molecule type" value="Transcribed_RNA"/>
</dbReference>
<evidence type="ECO:0008006" key="2">
    <source>
        <dbReference type="Google" id="ProtNLM"/>
    </source>
</evidence>
<reference evidence="1" key="2">
    <citation type="journal article" date="2015" name="Fish Shellfish Immunol.">
        <title>Early steps in the European eel (Anguilla anguilla)-Vibrio vulnificus interaction in the gills: Role of the RtxA13 toxin.</title>
        <authorList>
            <person name="Callol A."/>
            <person name="Pajuelo D."/>
            <person name="Ebbesson L."/>
            <person name="Teles M."/>
            <person name="MacKenzie S."/>
            <person name="Amaro C."/>
        </authorList>
    </citation>
    <scope>NUCLEOTIDE SEQUENCE</scope>
</reference>
<accession>A0A0E9WF70</accession>
<evidence type="ECO:0000313" key="1">
    <source>
        <dbReference type="EMBL" id="JAH89034.1"/>
    </source>
</evidence>